<dbReference type="KEGG" id="mbr:MONBRDRAFT_32412"/>
<dbReference type="GO" id="GO:0031145">
    <property type="term" value="P:anaphase-promoting complex-dependent catabolic process"/>
    <property type="evidence" value="ECO:0000318"/>
    <property type="project" value="GO_Central"/>
</dbReference>
<dbReference type="FunCoup" id="A9UZD0">
    <property type="interactions" value="1506"/>
</dbReference>
<dbReference type="RefSeq" id="XP_001745786.1">
    <property type="nucleotide sequence ID" value="XM_001745734.1"/>
</dbReference>
<evidence type="ECO:0000256" key="2">
    <source>
        <dbReference type="ARBA" id="ARBA00022737"/>
    </source>
</evidence>
<dbReference type="PANTHER" id="PTHR12558:SF9">
    <property type="entry name" value="CELL DIVISION CYCLE PROTEIN 16 HOMOLOG"/>
    <property type="match status" value="1"/>
</dbReference>
<dbReference type="GO" id="GO:0005737">
    <property type="term" value="C:cytoplasm"/>
    <property type="evidence" value="ECO:0000318"/>
    <property type="project" value="GO_Central"/>
</dbReference>
<sequence length="625" mass="69250">MLIQLCPSTNRCFAGSEVLVRAAFAFGATGANSWGTVEARGLCRALAAQAAAAYQNETAIFWFNKAISLSSGAVKDVYALGQQLRQNREPKRAIALLHRFKLVVPNVACRHLAALCHFDLEEYRDALDTIGNTEAAFAQLLSNVQVDDTFAPIANISVSLALLRARIHEQLDNLQLATESYLCALKHDMTCMEALNRLTNHYMLTLSQEKKLLAQAVQYARETDTPAAQLILTFYKHKLNRAAAQDRKDKSISFPELLQNNQDVRIERAKDLFRACRFHECYEETTAILDEDPYAVGCLPTHIACLVELNDTSGLFYLAHQLVDSSPKDAARRYYGKATKLQNNCGDAWIGFGHSFALEGEHDQAMAAYSTAARIMPGSHLPLMYIGMEYSATDHHELAKSYFERAMTRYGTGILNLKLGFFDVAVENLRNALDLASAQNSMTTRHRVASFNALGRAYHSSQWYEEAIGFYEQALALDGRNGEAHAGIGACYHEQDDLGAAIESYHQALAVQPANVFAQVLLDHALLEEADQHLRDIDDCLLDQFATNSLSGIAGFDESDPLISHRSTGQPPLQAHHREPQIEPPENERFPPPSRLPSNNLRLSPIPQDSDTSALDESAMDMSDA</sequence>
<gene>
    <name evidence="9" type="ORF">MONBRDRAFT_32412</name>
</gene>
<dbReference type="InParanoid" id="A9UZD0"/>
<organism evidence="9 10">
    <name type="scientific">Monosiga brevicollis</name>
    <name type="common">Choanoflagellate</name>
    <dbReference type="NCBI Taxonomy" id="81824"/>
    <lineage>
        <taxon>Eukaryota</taxon>
        <taxon>Choanoflagellata</taxon>
        <taxon>Craspedida</taxon>
        <taxon>Salpingoecidae</taxon>
        <taxon>Monosiga</taxon>
    </lineage>
</organism>
<reference evidence="9 10" key="1">
    <citation type="journal article" date="2008" name="Nature">
        <title>The genome of the choanoflagellate Monosiga brevicollis and the origin of metazoans.</title>
        <authorList>
            <consortium name="JGI Sequencing"/>
            <person name="King N."/>
            <person name="Westbrook M.J."/>
            <person name="Young S.L."/>
            <person name="Kuo A."/>
            <person name="Abedin M."/>
            <person name="Chapman J."/>
            <person name="Fairclough S."/>
            <person name="Hellsten U."/>
            <person name="Isogai Y."/>
            <person name="Letunic I."/>
            <person name="Marr M."/>
            <person name="Pincus D."/>
            <person name="Putnam N."/>
            <person name="Rokas A."/>
            <person name="Wright K.J."/>
            <person name="Zuzow R."/>
            <person name="Dirks W."/>
            <person name="Good M."/>
            <person name="Goodstein D."/>
            <person name="Lemons D."/>
            <person name="Li W."/>
            <person name="Lyons J.B."/>
            <person name="Morris A."/>
            <person name="Nichols S."/>
            <person name="Richter D.J."/>
            <person name="Salamov A."/>
            <person name="Bork P."/>
            <person name="Lim W.A."/>
            <person name="Manning G."/>
            <person name="Miller W.T."/>
            <person name="McGinnis W."/>
            <person name="Shapiro H."/>
            <person name="Tjian R."/>
            <person name="Grigoriev I.V."/>
            <person name="Rokhsar D."/>
        </authorList>
    </citation>
    <scope>NUCLEOTIDE SEQUENCE [LARGE SCALE GENOMIC DNA]</scope>
    <source>
        <strain evidence="10">MX1 / ATCC 50154</strain>
    </source>
</reference>
<dbReference type="EMBL" id="CH991551">
    <property type="protein sequence ID" value="EDQ89210.1"/>
    <property type="molecule type" value="Genomic_DNA"/>
</dbReference>
<keyword evidence="3" id="KW-0498">Mitosis</keyword>
<dbReference type="GO" id="GO:0005680">
    <property type="term" value="C:anaphase-promoting complex"/>
    <property type="evidence" value="ECO:0000318"/>
    <property type="project" value="GO_Central"/>
</dbReference>
<dbReference type="Pfam" id="PF13432">
    <property type="entry name" value="TPR_16"/>
    <property type="match status" value="1"/>
</dbReference>
<keyword evidence="2" id="KW-0677">Repeat</keyword>
<keyword evidence="1" id="KW-0132">Cell division</keyword>
<keyword evidence="6" id="KW-0131">Cell cycle</keyword>
<feature type="repeat" description="TPR" evidence="7">
    <location>
        <begin position="346"/>
        <end position="379"/>
    </location>
</feature>
<dbReference type="GO" id="GO:0045842">
    <property type="term" value="P:positive regulation of mitotic metaphase/anaphase transition"/>
    <property type="evidence" value="ECO:0000318"/>
    <property type="project" value="GO_Central"/>
</dbReference>
<keyword evidence="4" id="KW-0833">Ubl conjugation pathway</keyword>
<dbReference type="Pfam" id="PF12895">
    <property type="entry name" value="ANAPC3"/>
    <property type="match status" value="1"/>
</dbReference>
<evidence type="ECO:0000313" key="9">
    <source>
        <dbReference type="EMBL" id="EDQ89210.1"/>
    </source>
</evidence>
<dbReference type="GO" id="GO:0016567">
    <property type="term" value="P:protein ubiquitination"/>
    <property type="evidence" value="ECO:0000318"/>
    <property type="project" value="GO_Central"/>
</dbReference>
<evidence type="ECO:0000256" key="6">
    <source>
        <dbReference type="ARBA" id="ARBA00023306"/>
    </source>
</evidence>
<accession>A9UZD0</accession>
<evidence type="ECO:0000256" key="5">
    <source>
        <dbReference type="ARBA" id="ARBA00022803"/>
    </source>
</evidence>
<dbReference type="Proteomes" id="UP000001357">
    <property type="component" value="Unassembled WGS sequence"/>
</dbReference>
<feature type="region of interest" description="Disordered" evidence="8">
    <location>
        <begin position="559"/>
        <end position="625"/>
    </location>
</feature>
<dbReference type="InterPro" id="IPR011990">
    <property type="entry name" value="TPR-like_helical_dom_sf"/>
</dbReference>
<feature type="repeat" description="TPR" evidence="7">
    <location>
        <begin position="448"/>
        <end position="481"/>
    </location>
</feature>
<evidence type="ECO:0000313" key="10">
    <source>
        <dbReference type="Proteomes" id="UP000001357"/>
    </source>
</evidence>
<evidence type="ECO:0000256" key="7">
    <source>
        <dbReference type="PROSITE-ProRule" id="PRU00339"/>
    </source>
</evidence>
<dbReference type="InterPro" id="IPR019734">
    <property type="entry name" value="TPR_rpt"/>
</dbReference>
<dbReference type="PROSITE" id="PS50005">
    <property type="entry name" value="TPR"/>
    <property type="match status" value="3"/>
</dbReference>
<dbReference type="Pfam" id="PF13181">
    <property type="entry name" value="TPR_8"/>
    <property type="match status" value="1"/>
</dbReference>
<dbReference type="STRING" id="81824.A9UZD0"/>
<dbReference type="GO" id="GO:0051301">
    <property type="term" value="P:cell division"/>
    <property type="evidence" value="ECO:0000318"/>
    <property type="project" value="GO_Central"/>
</dbReference>
<evidence type="ECO:0000256" key="4">
    <source>
        <dbReference type="ARBA" id="ARBA00022786"/>
    </source>
</evidence>
<name>A9UZD0_MONBE</name>
<dbReference type="AlphaFoldDB" id="A9UZD0"/>
<dbReference type="GeneID" id="5891099"/>
<feature type="compositionally biased region" description="Basic and acidic residues" evidence="8">
    <location>
        <begin position="576"/>
        <end position="589"/>
    </location>
</feature>
<dbReference type="SUPFAM" id="SSF48452">
    <property type="entry name" value="TPR-like"/>
    <property type="match status" value="2"/>
</dbReference>
<evidence type="ECO:0000256" key="8">
    <source>
        <dbReference type="SAM" id="MobiDB-lite"/>
    </source>
</evidence>
<dbReference type="SMART" id="SM00028">
    <property type="entry name" value="TPR"/>
    <property type="match status" value="6"/>
</dbReference>
<keyword evidence="5 7" id="KW-0802">TPR repeat</keyword>
<keyword evidence="10" id="KW-1185">Reference proteome</keyword>
<proteinExistence type="predicted"/>
<dbReference type="OMA" id="SFAEAWI"/>
<evidence type="ECO:0008006" key="11">
    <source>
        <dbReference type="Google" id="ProtNLM"/>
    </source>
</evidence>
<feature type="compositionally biased region" description="Polar residues" evidence="8">
    <location>
        <begin position="596"/>
        <end position="615"/>
    </location>
</feature>
<dbReference type="eggNOG" id="KOG1173">
    <property type="taxonomic scope" value="Eukaryota"/>
</dbReference>
<evidence type="ECO:0000256" key="1">
    <source>
        <dbReference type="ARBA" id="ARBA00022618"/>
    </source>
</evidence>
<dbReference type="PANTHER" id="PTHR12558">
    <property type="entry name" value="CELL DIVISION CYCLE 16,23,27"/>
    <property type="match status" value="1"/>
</dbReference>
<evidence type="ECO:0000256" key="3">
    <source>
        <dbReference type="ARBA" id="ARBA00022776"/>
    </source>
</evidence>
<feature type="repeat" description="TPR" evidence="7">
    <location>
        <begin position="482"/>
        <end position="515"/>
    </location>
</feature>
<dbReference type="Gene3D" id="1.25.40.10">
    <property type="entry name" value="Tetratricopeptide repeat domain"/>
    <property type="match status" value="2"/>
</dbReference>
<protein>
    <recommendedName>
        <fullName evidence="11">Anaphase-promoting complex subunit 6</fullName>
    </recommendedName>
</protein>
<dbReference type="Pfam" id="PF13176">
    <property type="entry name" value="TPR_7"/>
    <property type="match status" value="1"/>
</dbReference>